<dbReference type="PROSITE" id="PS51898">
    <property type="entry name" value="TYR_RECOMBINASE"/>
    <property type="match status" value="1"/>
</dbReference>
<comment type="similarity">
    <text evidence="1">Belongs to the 'phage' integrase family.</text>
</comment>
<dbReference type="SUPFAM" id="SSF56349">
    <property type="entry name" value="DNA breaking-rejoining enzymes"/>
    <property type="match status" value="1"/>
</dbReference>
<dbReference type="GO" id="GO:0003677">
    <property type="term" value="F:DNA binding"/>
    <property type="evidence" value="ECO:0007669"/>
    <property type="project" value="UniProtKB-UniRule"/>
</dbReference>
<evidence type="ECO:0000256" key="1">
    <source>
        <dbReference type="ARBA" id="ARBA00008857"/>
    </source>
</evidence>
<dbReference type="Gene3D" id="1.10.150.130">
    <property type="match status" value="1"/>
</dbReference>
<dbReference type="EMBL" id="WPAF01000013">
    <property type="protein sequence ID" value="KAF0134056.1"/>
    <property type="molecule type" value="Genomic_DNA"/>
</dbReference>
<dbReference type="InterPro" id="IPR025269">
    <property type="entry name" value="SAM-like_dom"/>
</dbReference>
<sequence length="383" mass="44903">MDDYSSVWETDKRGILYAVFKLNGKVKWERIGEKRYLSRDAINAKKKEISERLARGEYITKKVSFETMAGEHLEYAEKNRTPRTKETMLGHLKKLVSYFKTFNLHQITPDNIEGYMDYRRNQNPDISDKMLINEIFTLSAMFKLAMKRGYVKENPVKRIELPKYIRPEMKFFSPQEIDLILNNCSPYMRGVILLGLTTGMRKSEICNLKWDNVNFDDGIITIACDDTFTTKSKRNRLAVIVPQLRDELLFLRDNYIDPLSKSITPRQDFQRRYVFCHYDGSHIKDFAQGFEKLMIKLGIKDASPHTMRHTFITYHSNYGDPFLTQKMAGHSNQRITQGYYHLQLDRMKESMKPIEKMINSGLPVRQSLDRGQVLTVCQLAEKN</sequence>
<gene>
    <name evidence="7" type="ORF">FD145_910</name>
</gene>
<dbReference type="PANTHER" id="PTHR30349:SF41">
    <property type="entry name" value="INTEGRASE_RECOMBINASE PROTEIN MJ0367-RELATED"/>
    <property type="match status" value="1"/>
</dbReference>
<dbReference type="InterPro" id="IPR050090">
    <property type="entry name" value="Tyrosine_recombinase_XerCD"/>
</dbReference>
<proteinExistence type="inferred from homology"/>
<dbReference type="CDD" id="cd00796">
    <property type="entry name" value="INT_Rci_Hp1_C"/>
    <property type="match status" value="1"/>
</dbReference>
<dbReference type="InterPro" id="IPR010998">
    <property type="entry name" value="Integrase_recombinase_N"/>
</dbReference>
<dbReference type="InterPro" id="IPR002104">
    <property type="entry name" value="Integrase_catalytic"/>
</dbReference>
<dbReference type="GO" id="GO:0006310">
    <property type="term" value="P:DNA recombination"/>
    <property type="evidence" value="ECO:0007669"/>
    <property type="project" value="UniProtKB-KW"/>
</dbReference>
<dbReference type="Pfam" id="PF00589">
    <property type="entry name" value="Phage_integrase"/>
    <property type="match status" value="1"/>
</dbReference>
<name>A0A833L3G5_UNCSA</name>
<evidence type="ECO:0000313" key="8">
    <source>
        <dbReference type="Proteomes" id="UP000488506"/>
    </source>
</evidence>
<keyword evidence="3" id="KW-0233">DNA recombination</keyword>
<evidence type="ECO:0000259" key="6">
    <source>
        <dbReference type="PROSITE" id="PS51900"/>
    </source>
</evidence>
<dbReference type="Pfam" id="PF13102">
    <property type="entry name" value="Phage_int_SAM_5"/>
    <property type="match status" value="1"/>
</dbReference>
<feature type="domain" description="Core-binding (CB)" evidence="6">
    <location>
        <begin position="63"/>
        <end position="146"/>
    </location>
</feature>
<dbReference type="AlphaFoldDB" id="A0A833L3G5"/>
<dbReference type="InterPro" id="IPR011010">
    <property type="entry name" value="DNA_brk_join_enz"/>
</dbReference>
<reference evidence="7 8" key="1">
    <citation type="submission" date="2019-12" db="EMBL/GenBank/DDBJ databases">
        <authorList>
            <person name="Wolfe R."/>
            <person name="Danczak R."/>
            <person name="Wilkins M."/>
        </authorList>
    </citation>
    <scope>NUCLEOTIDE SEQUENCE [LARGE SCALE GENOMIC DNA]</scope>
    <source>
        <strain evidence="7">X2_MaxBin.013</strain>
    </source>
</reference>
<dbReference type="GO" id="GO:0015074">
    <property type="term" value="P:DNA integration"/>
    <property type="evidence" value="ECO:0007669"/>
    <property type="project" value="InterPro"/>
</dbReference>
<comment type="caution">
    <text evidence="7">The sequence shown here is derived from an EMBL/GenBank/DDBJ whole genome shotgun (WGS) entry which is preliminary data.</text>
</comment>
<dbReference type="InterPro" id="IPR044068">
    <property type="entry name" value="CB"/>
</dbReference>
<dbReference type="InterPro" id="IPR013762">
    <property type="entry name" value="Integrase-like_cat_sf"/>
</dbReference>
<evidence type="ECO:0000256" key="3">
    <source>
        <dbReference type="ARBA" id="ARBA00023172"/>
    </source>
</evidence>
<dbReference type="Gene3D" id="1.10.443.10">
    <property type="entry name" value="Intergrase catalytic core"/>
    <property type="match status" value="1"/>
</dbReference>
<dbReference type="PROSITE" id="PS51900">
    <property type="entry name" value="CB"/>
    <property type="match status" value="1"/>
</dbReference>
<evidence type="ECO:0000313" key="7">
    <source>
        <dbReference type="EMBL" id="KAF0134056.1"/>
    </source>
</evidence>
<evidence type="ECO:0000256" key="2">
    <source>
        <dbReference type="ARBA" id="ARBA00023125"/>
    </source>
</evidence>
<evidence type="ECO:0000259" key="5">
    <source>
        <dbReference type="PROSITE" id="PS51898"/>
    </source>
</evidence>
<protein>
    <submittedName>
        <fullName evidence="7">Integrase family protein</fullName>
    </submittedName>
</protein>
<keyword evidence="2 4" id="KW-0238">DNA-binding</keyword>
<evidence type="ECO:0000256" key="4">
    <source>
        <dbReference type="PROSITE-ProRule" id="PRU01248"/>
    </source>
</evidence>
<organism evidence="7 8">
    <name type="scientific">Candidatus Saganbacteria bacterium</name>
    <dbReference type="NCBI Taxonomy" id="2575572"/>
    <lineage>
        <taxon>Bacteria</taxon>
        <taxon>Bacillati</taxon>
        <taxon>Saganbacteria</taxon>
    </lineage>
</organism>
<feature type="domain" description="Tyr recombinase" evidence="5">
    <location>
        <begin position="167"/>
        <end position="352"/>
    </location>
</feature>
<dbReference type="PANTHER" id="PTHR30349">
    <property type="entry name" value="PHAGE INTEGRASE-RELATED"/>
    <property type="match status" value="1"/>
</dbReference>
<dbReference type="Proteomes" id="UP000488506">
    <property type="component" value="Unassembled WGS sequence"/>
</dbReference>
<accession>A0A833L3G5</accession>